<dbReference type="Proteomes" id="UP000783863">
    <property type="component" value="Unassembled WGS sequence"/>
</dbReference>
<dbReference type="EMBL" id="RKLQ01000001">
    <property type="protein sequence ID" value="MBX0302202.1"/>
    <property type="molecule type" value="Genomic_DNA"/>
</dbReference>
<keyword evidence="9 11" id="KW-1133">Transmembrane helix</keyword>
<feature type="transmembrane region" description="Helical" evidence="11">
    <location>
        <begin position="155"/>
        <end position="181"/>
    </location>
</feature>
<feature type="transmembrane region" description="Helical" evidence="11">
    <location>
        <begin position="75"/>
        <end position="92"/>
    </location>
</feature>
<evidence type="ECO:0000256" key="6">
    <source>
        <dbReference type="ARBA" id="ARBA00022475"/>
    </source>
</evidence>
<evidence type="ECO:0000313" key="12">
    <source>
        <dbReference type="EMBL" id="MBX0302202.1"/>
    </source>
</evidence>
<keyword evidence="7 11" id="KW-0169">Cobalamin biosynthesis</keyword>
<dbReference type="Pfam" id="PF03186">
    <property type="entry name" value="CobD_Cbib"/>
    <property type="match status" value="1"/>
</dbReference>
<dbReference type="GO" id="GO:0015420">
    <property type="term" value="F:ABC-type vitamin B12 transporter activity"/>
    <property type="evidence" value="ECO:0007669"/>
    <property type="project" value="UniProtKB-UniRule"/>
</dbReference>
<feature type="transmembrane region" description="Helical" evidence="11">
    <location>
        <begin position="42"/>
        <end position="68"/>
    </location>
</feature>
<comment type="subcellular location">
    <subcellularLocation>
        <location evidence="2 11">Cell membrane</location>
        <topology evidence="2 11">Multi-pass membrane protein</topology>
    </subcellularLocation>
</comment>
<dbReference type="GO" id="GO:0009236">
    <property type="term" value="P:cobalamin biosynthetic process"/>
    <property type="evidence" value="ECO:0007669"/>
    <property type="project" value="UniProtKB-UniRule"/>
</dbReference>
<dbReference type="PANTHER" id="PTHR34308">
    <property type="entry name" value="COBALAMIN BIOSYNTHESIS PROTEIN CBIB"/>
    <property type="match status" value="1"/>
</dbReference>
<dbReference type="HAMAP" id="MF_00024">
    <property type="entry name" value="CobD_CbiB"/>
    <property type="match status" value="1"/>
</dbReference>
<evidence type="ECO:0000256" key="9">
    <source>
        <dbReference type="ARBA" id="ARBA00022989"/>
    </source>
</evidence>
<evidence type="ECO:0000256" key="7">
    <source>
        <dbReference type="ARBA" id="ARBA00022573"/>
    </source>
</evidence>
<evidence type="ECO:0000256" key="11">
    <source>
        <dbReference type="HAMAP-Rule" id="MF_00024"/>
    </source>
</evidence>
<evidence type="ECO:0000256" key="4">
    <source>
        <dbReference type="ARBA" id="ARBA00006263"/>
    </source>
</evidence>
<feature type="transmembrane region" description="Helical" evidence="11">
    <location>
        <begin position="288"/>
        <end position="312"/>
    </location>
</feature>
<organism evidence="12 13">
    <name type="scientific">Haloarcula salinisoli</name>
    <dbReference type="NCBI Taxonomy" id="2487746"/>
    <lineage>
        <taxon>Archaea</taxon>
        <taxon>Methanobacteriati</taxon>
        <taxon>Methanobacteriota</taxon>
        <taxon>Stenosarchaea group</taxon>
        <taxon>Halobacteria</taxon>
        <taxon>Halobacteriales</taxon>
        <taxon>Haloarculaceae</taxon>
        <taxon>Haloarcula</taxon>
    </lineage>
</organism>
<comment type="pathway">
    <text evidence="3 11">Cofactor biosynthesis; adenosylcobalamin biosynthesis.</text>
</comment>
<dbReference type="InterPro" id="IPR004485">
    <property type="entry name" value="Cobalamin_biosynth_CobD/CbiB"/>
</dbReference>
<dbReference type="GO" id="GO:0048472">
    <property type="term" value="F:threonine-phosphate decarboxylase activity"/>
    <property type="evidence" value="ECO:0007669"/>
    <property type="project" value="InterPro"/>
</dbReference>
<evidence type="ECO:0000256" key="2">
    <source>
        <dbReference type="ARBA" id="ARBA00004651"/>
    </source>
</evidence>
<keyword evidence="10 11" id="KW-0472">Membrane</keyword>
<comment type="similarity">
    <text evidence="4 11">Belongs to the CobD/CbiB family.</text>
</comment>
<evidence type="ECO:0000256" key="8">
    <source>
        <dbReference type="ARBA" id="ARBA00022692"/>
    </source>
</evidence>
<accession>A0A8J8C6F9</accession>
<dbReference type="AlphaFoldDB" id="A0A8J8C6F9"/>
<protein>
    <recommendedName>
        <fullName evidence="5 11">Probable cobalamin biosynthesis protein CobD</fullName>
    </recommendedName>
</protein>
<dbReference type="PANTHER" id="PTHR34308:SF1">
    <property type="entry name" value="COBALAMIN BIOSYNTHESIS PROTEIN CBIB"/>
    <property type="match status" value="1"/>
</dbReference>
<keyword evidence="13" id="KW-1185">Reference proteome</keyword>
<comment type="caution">
    <text evidence="12">The sequence shown here is derived from an EMBL/GenBank/DDBJ whole genome shotgun (WGS) entry which is preliminary data.</text>
</comment>
<sequence>MMPVVAMLVAGGLEALVGEPPTRYHPVAWFGRLVAPLDREWRHPLVVGAVGAFVLPLAAAVAVGLAVATVGTQSALAAAALAGLGLFLSTSLRRLLGAAGSVIGDSDTDIAAARDGLLALAGRDASALSPGQLRSAAVESAAENLADGLVAPLSAFVLAAVVAAVAGAPTLPVAAAAAVWVKAVNTLDSMLGYRTKRVGTPPAVLDDAVMWLPARLSALALAVAFVDLHSLLRTREWLDSVPSPNSGWPMGVAAAGLDVRLEKPGVYVLNPGAALPDVAASRRGVRAVGVAGVCSYALAGLALAALGGVTVWF</sequence>
<proteinExistence type="inferred from homology"/>
<keyword evidence="8 11" id="KW-0812">Transmembrane</keyword>
<evidence type="ECO:0000313" key="13">
    <source>
        <dbReference type="Proteomes" id="UP000783863"/>
    </source>
</evidence>
<evidence type="ECO:0000256" key="5">
    <source>
        <dbReference type="ARBA" id="ARBA00016185"/>
    </source>
</evidence>
<evidence type="ECO:0000256" key="3">
    <source>
        <dbReference type="ARBA" id="ARBA00004953"/>
    </source>
</evidence>
<comment type="caution">
    <text evidence="11">Lacks conserved residue(s) required for the propagation of feature annotation.</text>
</comment>
<keyword evidence="6 11" id="KW-1003">Cell membrane</keyword>
<name>A0A8J8C6F9_9EURY</name>
<dbReference type="RefSeq" id="WP_220586448.1">
    <property type="nucleotide sequence ID" value="NZ_RKLQ01000001.1"/>
</dbReference>
<reference evidence="12" key="1">
    <citation type="submission" date="2021-06" db="EMBL/GenBank/DDBJ databases">
        <title>Halomicroarcula sp. F24A a new haloarchaeum isolated from saline soil.</title>
        <authorList>
            <person name="Duran-Viseras A."/>
            <person name="Sanchez-Porro C."/>
            <person name="Ventosa A."/>
        </authorList>
    </citation>
    <scope>NUCLEOTIDE SEQUENCE</scope>
    <source>
        <strain evidence="12">F24A</strain>
    </source>
</reference>
<evidence type="ECO:0000256" key="1">
    <source>
        <dbReference type="ARBA" id="ARBA00003384"/>
    </source>
</evidence>
<gene>
    <name evidence="11" type="primary">cobD</name>
    <name evidence="12" type="ORF">EGD98_00805</name>
</gene>
<comment type="function">
    <text evidence="1 11">Converts cobyric acid to cobinamide by the addition of aminopropanol on the F carboxylic group.</text>
</comment>
<dbReference type="UniPathway" id="UPA00148"/>
<dbReference type="GO" id="GO:0005886">
    <property type="term" value="C:plasma membrane"/>
    <property type="evidence" value="ECO:0007669"/>
    <property type="project" value="UniProtKB-SubCell"/>
</dbReference>
<evidence type="ECO:0000256" key="10">
    <source>
        <dbReference type="ARBA" id="ARBA00023136"/>
    </source>
</evidence>